<dbReference type="InterPro" id="IPR036388">
    <property type="entry name" value="WH-like_DNA-bd_sf"/>
</dbReference>
<accession>A0ABP8TZ62</accession>
<dbReference type="CDD" id="cd17624">
    <property type="entry name" value="REC_OmpR_PmrA-like"/>
    <property type="match status" value="1"/>
</dbReference>
<evidence type="ECO:0000256" key="2">
    <source>
        <dbReference type="PROSITE-ProRule" id="PRU00169"/>
    </source>
</evidence>
<reference evidence="7" key="1">
    <citation type="journal article" date="2019" name="Int. J. Syst. Evol. Microbiol.">
        <title>The Global Catalogue of Microorganisms (GCM) 10K type strain sequencing project: providing services to taxonomists for standard genome sequencing and annotation.</title>
        <authorList>
            <consortium name="The Broad Institute Genomics Platform"/>
            <consortium name="The Broad Institute Genome Sequencing Center for Infectious Disease"/>
            <person name="Wu L."/>
            <person name="Ma J."/>
        </authorList>
    </citation>
    <scope>NUCLEOTIDE SEQUENCE [LARGE SCALE GENOMIC DNA]</scope>
    <source>
        <strain evidence="7">JCM 17938</strain>
    </source>
</reference>
<organism evidence="6 7">
    <name type="scientific">Actinoallomurus liliacearum</name>
    <dbReference type="NCBI Taxonomy" id="1080073"/>
    <lineage>
        <taxon>Bacteria</taxon>
        <taxon>Bacillati</taxon>
        <taxon>Actinomycetota</taxon>
        <taxon>Actinomycetes</taxon>
        <taxon>Streptosporangiales</taxon>
        <taxon>Thermomonosporaceae</taxon>
        <taxon>Actinoallomurus</taxon>
    </lineage>
</organism>
<dbReference type="Gene3D" id="1.10.10.10">
    <property type="entry name" value="Winged helix-like DNA-binding domain superfamily/Winged helix DNA-binding domain"/>
    <property type="match status" value="1"/>
</dbReference>
<evidence type="ECO:0000259" key="5">
    <source>
        <dbReference type="PROSITE" id="PS51755"/>
    </source>
</evidence>
<dbReference type="RefSeq" id="WP_345365374.1">
    <property type="nucleotide sequence ID" value="NZ_BAABHJ010000039.1"/>
</dbReference>
<feature type="modified residue" description="4-aspartylphosphate" evidence="2">
    <location>
        <position position="51"/>
    </location>
</feature>
<dbReference type="PANTHER" id="PTHR48111">
    <property type="entry name" value="REGULATOR OF RPOS"/>
    <property type="match status" value="1"/>
</dbReference>
<dbReference type="InterPro" id="IPR011006">
    <property type="entry name" value="CheY-like_superfamily"/>
</dbReference>
<evidence type="ECO:0000259" key="4">
    <source>
        <dbReference type="PROSITE" id="PS50110"/>
    </source>
</evidence>
<dbReference type="InterPro" id="IPR001789">
    <property type="entry name" value="Sig_transdc_resp-reg_receiver"/>
</dbReference>
<dbReference type="PROSITE" id="PS51755">
    <property type="entry name" value="OMPR_PHOB"/>
    <property type="match status" value="1"/>
</dbReference>
<dbReference type="CDD" id="cd00383">
    <property type="entry name" value="trans_reg_C"/>
    <property type="match status" value="1"/>
</dbReference>
<dbReference type="InterPro" id="IPR001867">
    <property type="entry name" value="OmpR/PhoB-type_DNA-bd"/>
</dbReference>
<feature type="DNA-binding region" description="OmpR/PhoB-type" evidence="3">
    <location>
        <begin position="124"/>
        <end position="222"/>
    </location>
</feature>
<dbReference type="PROSITE" id="PS50110">
    <property type="entry name" value="RESPONSE_REGULATORY"/>
    <property type="match status" value="1"/>
</dbReference>
<evidence type="ECO:0000256" key="3">
    <source>
        <dbReference type="PROSITE-ProRule" id="PRU01091"/>
    </source>
</evidence>
<dbReference type="Gene3D" id="6.10.250.690">
    <property type="match status" value="1"/>
</dbReference>
<comment type="caution">
    <text evidence="6">The sequence shown here is derived from an EMBL/GenBank/DDBJ whole genome shotgun (WGS) entry which is preliminary data.</text>
</comment>
<keyword evidence="1 3" id="KW-0238">DNA-binding</keyword>
<gene>
    <name evidence="6" type="primary">tcrA</name>
    <name evidence="6" type="ORF">GCM10023195_76290</name>
</gene>
<dbReference type="Gene3D" id="3.40.50.2300">
    <property type="match status" value="1"/>
</dbReference>
<dbReference type="InterPro" id="IPR039420">
    <property type="entry name" value="WalR-like"/>
</dbReference>
<evidence type="ECO:0000313" key="7">
    <source>
        <dbReference type="Proteomes" id="UP001500212"/>
    </source>
</evidence>
<sequence>MRLLLVEDDPAMAATLQRALRGEGYAVDAVAGGTDALWSVSEIDYDVVVLDAMIPAPDGFEVCRRMREQGRWTPVLMLTARDAVPDRVRGLDAGADDYLTKPFALEELSARLRALIRRDPADRPAVLRVADLTLDPSTRSVRRGDVDIRLSPKEFELLHELMRRPDQILSRTHLIDHVWDFAYEGGSNVVDVYIRYLRDKVDRPFARDTIRTSRGVGYRIDSGA</sequence>
<protein>
    <submittedName>
        <fullName evidence="6">Two-component system response regulator TcrA</fullName>
    </submittedName>
</protein>
<feature type="domain" description="Response regulatory" evidence="4">
    <location>
        <begin position="2"/>
        <end position="116"/>
    </location>
</feature>
<proteinExistence type="predicted"/>
<name>A0ABP8TZ62_9ACTN</name>
<evidence type="ECO:0000313" key="6">
    <source>
        <dbReference type="EMBL" id="GAA4617122.1"/>
    </source>
</evidence>
<dbReference type="SMART" id="SM00862">
    <property type="entry name" value="Trans_reg_C"/>
    <property type="match status" value="1"/>
</dbReference>
<dbReference type="SUPFAM" id="SSF52172">
    <property type="entry name" value="CheY-like"/>
    <property type="match status" value="1"/>
</dbReference>
<dbReference type="Proteomes" id="UP001500212">
    <property type="component" value="Unassembled WGS sequence"/>
</dbReference>
<evidence type="ECO:0000256" key="1">
    <source>
        <dbReference type="ARBA" id="ARBA00023125"/>
    </source>
</evidence>
<dbReference type="PANTHER" id="PTHR48111:SF28">
    <property type="entry name" value="TRANSCRIPTIONAL REGULATORY PROTEIN TCRX-RELATED"/>
    <property type="match status" value="1"/>
</dbReference>
<feature type="domain" description="OmpR/PhoB-type" evidence="5">
    <location>
        <begin position="124"/>
        <end position="222"/>
    </location>
</feature>
<keyword evidence="7" id="KW-1185">Reference proteome</keyword>
<dbReference type="Pfam" id="PF00072">
    <property type="entry name" value="Response_reg"/>
    <property type="match status" value="1"/>
</dbReference>
<dbReference type="SMART" id="SM00448">
    <property type="entry name" value="REC"/>
    <property type="match status" value="1"/>
</dbReference>
<keyword evidence="2" id="KW-0597">Phosphoprotein</keyword>
<dbReference type="Pfam" id="PF00486">
    <property type="entry name" value="Trans_reg_C"/>
    <property type="match status" value="1"/>
</dbReference>
<dbReference type="EMBL" id="BAABHJ010000039">
    <property type="protein sequence ID" value="GAA4617122.1"/>
    <property type="molecule type" value="Genomic_DNA"/>
</dbReference>